<organism evidence="6">
    <name type="scientific">marine sediment metagenome</name>
    <dbReference type="NCBI Taxonomy" id="412755"/>
    <lineage>
        <taxon>unclassified sequences</taxon>
        <taxon>metagenomes</taxon>
        <taxon>ecological metagenomes</taxon>
    </lineage>
</organism>
<comment type="caution">
    <text evidence="6">The sequence shown here is derived from an EMBL/GenBank/DDBJ whole genome shotgun (WGS) entry which is preliminary data.</text>
</comment>
<evidence type="ECO:0000259" key="5">
    <source>
        <dbReference type="Pfam" id="PF02867"/>
    </source>
</evidence>
<feature type="domain" description="Ribonucleotide reductase large subunit C-terminal" evidence="5">
    <location>
        <begin position="16"/>
        <end position="344"/>
    </location>
</feature>
<sequence length="349" mass="38499">GQRWQLKNPRNGRVTAIVDAAAIFEHIINKAWETGDPGIIFATAMEAGNPTPWIGKYESTNPCAEQPLLPYEACVLGSINLTHCVNATTGDNRVESPVVGFNFRKLEELTRLGVGFLDRCIDIQAYTLPEIEAMHKNGNRKIGLGVMGYADVLSQMGIRYGSPAALDLAMRIMSTIQETAHDESQNLGRAINKPFPNYNSTGEGMYKYFPEDHLYFQPRRNATVTTIAPTGTISIIAGCSSGIEPHFALSTKRTNVLDGEDLYDFNPVLKKVLSTLMAEEHAELSRFVADNGFLPDYAPSELIARFPTVVGNDIEVEDHLRTQAAFQKHTDNGVSKTVNLPKECSRGHR</sequence>
<dbReference type="AlphaFoldDB" id="A0A0F9DUW3"/>
<keyword evidence="3" id="KW-0560">Oxidoreductase</keyword>
<evidence type="ECO:0000256" key="1">
    <source>
        <dbReference type="ARBA" id="ARBA00001922"/>
    </source>
</evidence>
<feature type="non-terminal residue" evidence="6">
    <location>
        <position position="1"/>
    </location>
</feature>
<dbReference type="GO" id="GO:0031419">
    <property type="term" value="F:cobalamin binding"/>
    <property type="evidence" value="ECO:0007669"/>
    <property type="project" value="UniProtKB-KW"/>
</dbReference>
<reference evidence="6" key="1">
    <citation type="journal article" date="2015" name="Nature">
        <title>Complex archaea that bridge the gap between prokaryotes and eukaryotes.</title>
        <authorList>
            <person name="Spang A."/>
            <person name="Saw J.H."/>
            <person name="Jorgensen S.L."/>
            <person name="Zaremba-Niedzwiedzka K."/>
            <person name="Martijn J."/>
            <person name="Lind A.E."/>
            <person name="van Eijk R."/>
            <person name="Schleper C."/>
            <person name="Guy L."/>
            <person name="Ettema T.J."/>
        </authorList>
    </citation>
    <scope>NUCLEOTIDE SEQUENCE</scope>
</reference>
<keyword evidence="4" id="KW-0170">Cobalt</keyword>
<evidence type="ECO:0000256" key="4">
    <source>
        <dbReference type="ARBA" id="ARBA00023285"/>
    </source>
</evidence>
<gene>
    <name evidence="6" type="ORF">LCGC14_2234290</name>
</gene>
<keyword evidence="2" id="KW-0846">Cobalamin</keyword>
<evidence type="ECO:0000256" key="2">
    <source>
        <dbReference type="ARBA" id="ARBA00022628"/>
    </source>
</evidence>
<evidence type="ECO:0000313" key="6">
    <source>
        <dbReference type="EMBL" id="KKL57551.1"/>
    </source>
</evidence>
<dbReference type="Pfam" id="PF02867">
    <property type="entry name" value="Ribonuc_red_lgC"/>
    <property type="match status" value="1"/>
</dbReference>
<dbReference type="PANTHER" id="PTHR43371:SF1">
    <property type="entry name" value="RIBONUCLEOSIDE-DIPHOSPHATE REDUCTASE"/>
    <property type="match status" value="1"/>
</dbReference>
<dbReference type="SUPFAM" id="SSF51998">
    <property type="entry name" value="PFL-like glycyl radical enzymes"/>
    <property type="match status" value="1"/>
</dbReference>
<protein>
    <recommendedName>
        <fullName evidence="5">Ribonucleotide reductase large subunit C-terminal domain-containing protein</fullName>
    </recommendedName>
</protein>
<dbReference type="PANTHER" id="PTHR43371">
    <property type="entry name" value="VITAMIN B12-DEPENDENT RIBONUCLEOTIDE REDUCTASE"/>
    <property type="match status" value="1"/>
</dbReference>
<dbReference type="InterPro" id="IPR000788">
    <property type="entry name" value="RNR_lg_C"/>
</dbReference>
<dbReference type="PRINTS" id="PR01183">
    <property type="entry name" value="RIBORDTASEM1"/>
</dbReference>
<comment type="cofactor">
    <cofactor evidence="1">
        <name>adenosylcob(III)alamin</name>
        <dbReference type="ChEBI" id="CHEBI:18408"/>
    </cofactor>
</comment>
<proteinExistence type="predicted"/>
<accession>A0A0F9DUW3</accession>
<dbReference type="InterPro" id="IPR050862">
    <property type="entry name" value="RdRp_reductase_class-2"/>
</dbReference>
<dbReference type="EMBL" id="LAZR01030127">
    <property type="protein sequence ID" value="KKL57551.1"/>
    <property type="molecule type" value="Genomic_DNA"/>
</dbReference>
<evidence type="ECO:0000256" key="3">
    <source>
        <dbReference type="ARBA" id="ARBA00023002"/>
    </source>
</evidence>
<dbReference type="GO" id="GO:0004748">
    <property type="term" value="F:ribonucleoside-diphosphate reductase activity, thioredoxin disulfide as acceptor"/>
    <property type="evidence" value="ECO:0007669"/>
    <property type="project" value="TreeGrafter"/>
</dbReference>
<dbReference type="Gene3D" id="3.20.70.20">
    <property type="match status" value="1"/>
</dbReference>
<name>A0A0F9DUW3_9ZZZZ</name>